<sequence length="61" mass="6807">MSESCATAANPQRNRIDTIEANRPIHDARVLVGSDGKAVIRLGETEYTLRITRQNKLILTK</sequence>
<dbReference type="Gene3D" id="2.10.70.10">
    <property type="entry name" value="Complement Module, domain 1"/>
    <property type="match status" value="1"/>
</dbReference>
<reference evidence="2" key="1">
    <citation type="submission" date="2017-09" db="EMBL/GenBank/DDBJ databases">
        <authorList>
            <person name="Varghese N."/>
            <person name="Submissions S."/>
        </authorList>
    </citation>
    <scope>NUCLEOTIDE SEQUENCE [LARGE SCALE GENOMIC DNA]</scope>
    <source>
        <strain evidence="2">C7</strain>
    </source>
</reference>
<evidence type="ECO:0000313" key="1">
    <source>
        <dbReference type="EMBL" id="SOH94822.1"/>
    </source>
</evidence>
<organism evidence="1 2">
    <name type="scientific">Pontivivens marinum</name>
    <dbReference type="NCBI Taxonomy" id="1690039"/>
    <lineage>
        <taxon>Bacteria</taxon>
        <taxon>Pseudomonadati</taxon>
        <taxon>Pseudomonadota</taxon>
        <taxon>Alphaproteobacteria</taxon>
        <taxon>Rhodobacterales</taxon>
        <taxon>Paracoccaceae</taxon>
        <taxon>Pontivivens</taxon>
    </lineage>
</organism>
<dbReference type="RefSeq" id="WP_102882796.1">
    <property type="nucleotide sequence ID" value="NZ_OCTN01000005.1"/>
</dbReference>
<dbReference type="EMBL" id="OCTN01000005">
    <property type="protein sequence ID" value="SOH94822.1"/>
    <property type="molecule type" value="Genomic_DNA"/>
</dbReference>
<protein>
    <submittedName>
        <fullName evidence="1">Hemin uptake protein HemP</fullName>
    </submittedName>
</protein>
<name>A0A2C9CU79_9RHOB</name>
<evidence type="ECO:0000313" key="2">
    <source>
        <dbReference type="Proteomes" id="UP000220034"/>
    </source>
</evidence>
<accession>A0A2C9CU79</accession>
<dbReference type="OrthoDB" id="7691333at2"/>
<gene>
    <name evidence="1" type="ORF">SAMN06273572_105248</name>
</gene>
<proteinExistence type="predicted"/>
<keyword evidence="2" id="KW-1185">Reference proteome</keyword>
<dbReference type="InterPro" id="IPR019600">
    <property type="entry name" value="Hemin_uptake_protein_HemP"/>
</dbReference>
<dbReference type="Pfam" id="PF10636">
    <property type="entry name" value="hemP"/>
    <property type="match status" value="1"/>
</dbReference>
<dbReference type="AlphaFoldDB" id="A0A2C9CU79"/>
<dbReference type="Proteomes" id="UP000220034">
    <property type="component" value="Unassembled WGS sequence"/>
</dbReference>